<dbReference type="RefSeq" id="WP_187716419.1">
    <property type="nucleotide sequence ID" value="NZ_JACTAH010000001.1"/>
</dbReference>
<protein>
    <submittedName>
        <fullName evidence="1">Uncharacterized protein</fullName>
    </submittedName>
</protein>
<reference evidence="2" key="1">
    <citation type="submission" date="2023-07" db="EMBL/GenBank/DDBJ databases">
        <title>Thauera sp. CAU 1555 isolated from sand of Yaerae Beach.</title>
        <authorList>
            <person name="Kim W."/>
        </authorList>
    </citation>
    <scope>NUCLEOTIDE SEQUENCE [LARGE SCALE GENOMIC DNA]</scope>
    <source>
        <strain evidence="2">CAU 1555</strain>
    </source>
</reference>
<evidence type="ECO:0000313" key="2">
    <source>
        <dbReference type="Proteomes" id="UP000603602"/>
    </source>
</evidence>
<dbReference type="Proteomes" id="UP000603602">
    <property type="component" value="Unassembled WGS sequence"/>
</dbReference>
<name>A0ABR9B7V2_9RHOO</name>
<organism evidence="1 2">
    <name type="scientific">Thauera sedimentorum</name>
    <dbReference type="NCBI Taxonomy" id="2767595"/>
    <lineage>
        <taxon>Bacteria</taxon>
        <taxon>Pseudomonadati</taxon>
        <taxon>Pseudomonadota</taxon>
        <taxon>Betaproteobacteria</taxon>
        <taxon>Rhodocyclales</taxon>
        <taxon>Zoogloeaceae</taxon>
        <taxon>Thauera</taxon>
    </lineage>
</organism>
<accession>A0ABR9B7V2</accession>
<keyword evidence="2" id="KW-1185">Reference proteome</keyword>
<dbReference type="EMBL" id="JACYTO010000001">
    <property type="protein sequence ID" value="MBD8501575.1"/>
    <property type="molecule type" value="Genomic_DNA"/>
</dbReference>
<comment type="caution">
    <text evidence="1">The sequence shown here is derived from an EMBL/GenBank/DDBJ whole genome shotgun (WGS) entry which is preliminary data.</text>
</comment>
<proteinExistence type="predicted"/>
<sequence length="62" mass="6980">MVALLSAILDALDRRKNNVLLAAQAALPDSQFQAFRKIVLNELGKSGFQRELEDALQRIKDR</sequence>
<gene>
    <name evidence="1" type="ORF">IFO67_01630</name>
</gene>
<evidence type="ECO:0000313" key="1">
    <source>
        <dbReference type="EMBL" id="MBD8501575.1"/>
    </source>
</evidence>